<reference evidence="9" key="1">
    <citation type="submission" date="2021-01" db="EMBL/GenBank/DDBJ databases">
        <title>Whole genome shotgun sequence of Rhizocola hellebori NBRC 109834.</title>
        <authorList>
            <person name="Komaki H."/>
            <person name="Tamura T."/>
        </authorList>
    </citation>
    <scope>NUCLEOTIDE SEQUENCE</scope>
    <source>
        <strain evidence="9">NBRC 109834</strain>
    </source>
</reference>
<dbReference type="PROSITE" id="PS51755">
    <property type="entry name" value="OMPR_PHOB"/>
    <property type="match status" value="1"/>
</dbReference>
<dbReference type="InterPro" id="IPR051677">
    <property type="entry name" value="AfsR-DnrI-RedD_regulator"/>
</dbReference>
<protein>
    <submittedName>
        <fullName evidence="9">SARP family transcriptional regulator</fullName>
    </submittedName>
</protein>
<dbReference type="InterPro" id="IPR027417">
    <property type="entry name" value="P-loop_NTPase"/>
</dbReference>
<evidence type="ECO:0000256" key="4">
    <source>
        <dbReference type="ARBA" id="ARBA00023125"/>
    </source>
</evidence>
<keyword evidence="10" id="KW-1185">Reference proteome</keyword>
<dbReference type="Pfam" id="PF00486">
    <property type="entry name" value="Trans_reg_C"/>
    <property type="match status" value="1"/>
</dbReference>
<dbReference type="InterPro" id="IPR001867">
    <property type="entry name" value="OmpR/PhoB-type_DNA-bd"/>
</dbReference>
<dbReference type="EMBL" id="BONY01000094">
    <property type="protein sequence ID" value="GIH10430.1"/>
    <property type="molecule type" value="Genomic_DNA"/>
</dbReference>
<keyword evidence="2" id="KW-0677">Repeat</keyword>
<dbReference type="Proteomes" id="UP000612899">
    <property type="component" value="Unassembled WGS sequence"/>
</dbReference>
<dbReference type="SMART" id="SM00028">
    <property type="entry name" value="TPR"/>
    <property type="match status" value="2"/>
</dbReference>
<evidence type="ECO:0000256" key="1">
    <source>
        <dbReference type="ARBA" id="ARBA00005820"/>
    </source>
</evidence>
<dbReference type="Gene3D" id="1.10.10.10">
    <property type="entry name" value="Winged helix-like DNA-binding domain superfamily/Winged helix DNA-binding domain"/>
    <property type="match status" value="1"/>
</dbReference>
<dbReference type="SUPFAM" id="SSF52540">
    <property type="entry name" value="P-loop containing nucleoside triphosphate hydrolases"/>
    <property type="match status" value="1"/>
</dbReference>
<dbReference type="InterPro" id="IPR036388">
    <property type="entry name" value="WH-like_DNA-bd_sf"/>
</dbReference>
<dbReference type="InterPro" id="IPR019734">
    <property type="entry name" value="TPR_rpt"/>
</dbReference>
<dbReference type="InterPro" id="IPR011990">
    <property type="entry name" value="TPR-like_helical_dom_sf"/>
</dbReference>
<feature type="domain" description="OmpR/PhoB-type" evidence="8">
    <location>
        <begin position="1"/>
        <end position="85"/>
    </location>
</feature>
<keyword evidence="6" id="KW-0802">TPR repeat</keyword>
<dbReference type="Gene3D" id="1.10.8.430">
    <property type="entry name" value="Helical domain of apoptotic protease-activating factors"/>
    <property type="match status" value="1"/>
</dbReference>
<keyword evidence="3" id="KW-0805">Transcription regulation</keyword>
<evidence type="ECO:0000256" key="6">
    <source>
        <dbReference type="PROSITE-ProRule" id="PRU00339"/>
    </source>
</evidence>
<comment type="caution">
    <text evidence="9">The sequence shown here is derived from an EMBL/GenBank/DDBJ whole genome shotgun (WGS) entry which is preliminary data.</text>
</comment>
<dbReference type="AlphaFoldDB" id="A0A8J3QIQ6"/>
<evidence type="ECO:0000313" key="10">
    <source>
        <dbReference type="Proteomes" id="UP000612899"/>
    </source>
</evidence>
<keyword evidence="4 7" id="KW-0238">DNA-binding</keyword>
<dbReference type="PANTHER" id="PTHR35807:SF1">
    <property type="entry name" value="TRANSCRIPTIONAL REGULATOR REDD"/>
    <property type="match status" value="1"/>
</dbReference>
<dbReference type="Pfam" id="PF03704">
    <property type="entry name" value="BTAD"/>
    <property type="match status" value="1"/>
</dbReference>
<evidence type="ECO:0000256" key="3">
    <source>
        <dbReference type="ARBA" id="ARBA00023015"/>
    </source>
</evidence>
<dbReference type="CDD" id="cd15831">
    <property type="entry name" value="BTAD"/>
    <property type="match status" value="1"/>
</dbReference>
<dbReference type="InterPro" id="IPR042197">
    <property type="entry name" value="Apaf_helical"/>
</dbReference>
<dbReference type="PROSITE" id="PS50005">
    <property type="entry name" value="TPR"/>
    <property type="match status" value="1"/>
</dbReference>
<dbReference type="PANTHER" id="PTHR35807">
    <property type="entry name" value="TRANSCRIPTIONAL REGULATOR REDD-RELATED"/>
    <property type="match status" value="1"/>
</dbReference>
<evidence type="ECO:0000256" key="5">
    <source>
        <dbReference type="ARBA" id="ARBA00023163"/>
    </source>
</evidence>
<keyword evidence="5" id="KW-0804">Transcription</keyword>
<dbReference type="InterPro" id="IPR005158">
    <property type="entry name" value="BTAD"/>
</dbReference>
<dbReference type="GO" id="GO:0006355">
    <property type="term" value="P:regulation of DNA-templated transcription"/>
    <property type="evidence" value="ECO:0007669"/>
    <property type="project" value="InterPro"/>
</dbReference>
<dbReference type="GO" id="GO:0043531">
    <property type="term" value="F:ADP binding"/>
    <property type="evidence" value="ECO:0007669"/>
    <property type="project" value="InterPro"/>
</dbReference>
<dbReference type="Gene3D" id="3.40.50.300">
    <property type="entry name" value="P-loop containing nucleotide triphosphate hydrolases"/>
    <property type="match status" value="1"/>
</dbReference>
<gene>
    <name evidence="9" type="ORF">Rhe02_84970</name>
</gene>
<dbReference type="Gene3D" id="1.25.40.10">
    <property type="entry name" value="Tetratricopeptide repeat domain"/>
    <property type="match status" value="2"/>
</dbReference>
<dbReference type="InterPro" id="IPR002182">
    <property type="entry name" value="NB-ARC"/>
</dbReference>
<dbReference type="SUPFAM" id="SSF48452">
    <property type="entry name" value="TPR-like"/>
    <property type="match status" value="2"/>
</dbReference>
<organism evidence="9 10">
    <name type="scientific">Rhizocola hellebori</name>
    <dbReference type="NCBI Taxonomy" id="1392758"/>
    <lineage>
        <taxon>Bacteria</taxon>
        <taxon>Bacillati</taxon>
        <taxon>Actinomycetota</taxon>
        <taxon>Actinomycetes</taxon>
        <taxon>Micromonosporales</taxon>
        <taxon>Micromonosporaceae</taxon>
        <taxon>Rhizocola</taxon>
    </lineage>
</organism>
<dbReference type="PRINTS" id="PR00364">
    <property type="entry name" value="DISEASERSIST"/>
</dbReference>
<evidence type="ECO:0000256" key="2">
    <source>
        <dbReference type="ARBA" id="ARBA00022737"/>
    </source>
</evidence>
<accession>A0A8J3QIQ6</accession>
<evidence type="ECO:0000313" key="9">
    <source>
        <dbReference type="EMBL" id="GIH10430.1"/>
    </source>
</evidence>
<comment type="similarity">
    <text evidence="1">Belongs to the AfsR/DnrI/RedD regulatory family.</text>
</comment>
<proteinExistence type="inferred from homology"/>
<sequence>MLGPLLVHLDGRAVELPTAMLRRLLAILLCQPGQPIPIDSLLEAFWDGQPPPTARKTLQIYVHRLRRALGEDQVPRGPTGYRIALDNAEVDSALFADLVRQAGHADDRQDLAEASRLYAMALEQWRGNAFADIVGCVHIASRARQLDEARLHTIERLADIELRLGHHADIIGWLTPATVANPFLEKLREQLILALYRSGRQADALAEYRQLRQQLVEELGVEPGLELQQLHERMLLNDPELTADPRPVPVTAVRPAVPAQLPLVPRGFTGRGGELEQLHCVLDTRDGEDPVTVVVVTGTAGVGKTATALYWGRRVAHHFPDGQLYANLRGFDPSAPAVPPSEVLQAFLGALGVAAGQIPADVEAQAALFRSLLTGRRMLIVLDNVLDAAHVRPLLPGAGPCLAVLTSRSPLTGLVAAEGAYPLTLRLLSESESWQLLAVRLGQARLNAEPEAAHRIVRSCAGLPLALAVMAARALIHPETALASLVAGLDALRDDDPLVDVRAVFSWSYDALSPLAALVFRLSALHPGPDIALPTVADLAHLTLAQAADALAELVEAQLFTEVGPERFSTHDLLRAYATELVARLDPPESRAAARQRLLDHYLHSSRDAALLMNKVRLPVPMPQQPADLHGVDIATAQEALGWFAAEFSALCGVMEQAIEAGADGYVWRIAWGISDFATRQSRWAELERISEAAIAAGTRTGEAHGRGSGHRYLSLAAHFRGRLDDGIRHAELAIDAYAQEGLIAEQALMCLDMNSLLESVDAKRALRYANQALELARQCGYRSGEADALNAIAMCANHFGDYEEALRTGGMALAMLREMDSPYGVAAAVSTVGLAHHRLGRLPEAIDEFEESIALYRKVNRPLYVAGNLVSVGDIYREAGRCAEAGRAWHEAIVIYRELGQVREDLLARVRELAMPGGQS</sequence>
<evidence type="ECO:0000259" key="8">
    <source>
        <dbReference type="PROSITE" id="PS51755"/>
    </source>
</evidence>
<dbReference type="InterPro" id="IPR016032">
    <property type="entry name" value="Sig_transdc_resp-reg_C-effctor"/>
</dbReference>
<dbReference type="SUPFAM" id="SSF46894">
    <property type="entry name" value="C-terminal effector domain of the bipartite response regulators"/>
    <property type="match status" value="1"/>
</dbReference>
<feature type="DNA-binding region" description="OmpR/PhoB-type" evidence="7">
    <location>
        <begin position="1"/>
        <end position="85"/>
    </location>
</feature>
<name>A0A8J3QIQ6_9ACTN</name>
<dbReference type="Pfam" id="PF00931">
    <property type="entry name" value="NB-ARC"/>
    <property type="match status" value="1"/>
</dbReference>
<dbReference type="GO" id="GO:0003677">
    <property type="term" value="F:DNA binding"/>
    <property type="evidence" value="ECO:0007669"/>
    <property type="project" value="UniProtKB-UniRule"/>
</dbReference>
<dbReference type="SMART" id="SM00862">
    <property type="entry name" value="Trans_reg_C"/>
    <property type="match status" value="1"/>
</dbReference>
<evidence type="ECO:0000256" key="7">
    <source>
        <dbReference type="PROSITE-ProRule" id="PRU01091"/>
    </source>
</evidence>
<dbReference type="CDD" id="cd00383">
    <property type="entry name" value="trans_reg_C"/>
    <property type="match status" value="1"/>
</dbReference>
<dbReference type="SMART" id="SM01043">
    <property type="entry name" value="BTAD"/>
    <property type="match status" value="1"/>
</dbReference>
<dbReference type="GO" id="GO:0000160">
    <property type="term" value="P:phosphorelay signal transduction system"/>
    <property type="evidence" value="ECO:0007669"/>
    <property type="project" value="InterPro"/>
</dbReference>
<feature type="repeat" description="TPR" evidence="6">
    <location>
        <begin position="827"/>
        <end position="860"/>
    </location>
</feature>